<gene>
    <name evidence="3" type="ORF">K469DRAFT_775866</name>
</gene>
<name>A0A6A6EAA9_9PEZI</name>
<protein>
    <recommendedName>
        <fullName evidence="2">Nephrocystin 3-like N-terminal domain-containing protein</fullName>
    </recommendedName>
</protein>
<feature type="domain" description="Nephrocystin 3-like N-terminal" evidence="2">
    <location>
        <begin position="38"/>
        <end position="138"/>
    </location>
</feature>
<dbReference type="Gene3D" id="3.40.50.300">
    <property type="entry name" value="P-loop containing nucleotide triphosphate hydrolases"/>
    <property type="match status" value="1"/>
</dbReference>
<dbReference type="EMBL" id="ML994629">
    <property type="protein sequence ID" value="KAF2186776.1"/>
    <property type="molecule type" value="Genomic_DNA"/>
</dbReference>
<sequence>MRVDAIQQSQRRGKILEWISSTDFPTQQSDFIARRQEGTGVLFIDSPEFTKWFNESKRTLFCPCIPGAGKTMMAAITIDYLPRTVESNTIGVAYLYCNYKAQADQTTASLIAAILKQLMQAQPPVMEPVARLYEHHASLRT</sequence>
<dbReference type="PANTHER" id="PTHR10039">
    <property type="entry name" value="AMELOGENIN"/>
    <property type="match status" value="1"/>
</dbReference>
<keyword evidence="4" id="KW-1185">Reference proteome</keyword>
<evidence type="ECO:0000256" key="1">
    <source>
        <dbReference type="ARBA" id="ARBA00022737"/>
    </source>
</evidence>
<proteinExistence type="predicted"/>
<dbReference type="Pfam" id="PF24883">
    <property type="entry name" value="NPHP3_N"/>
    <property type="match status" value="1"/>
</dbReference>
<dbReference type="InterPro" id="IPR056884">
    <property type="entry name" value="NPHP3-like_N"/>
</dbReference>
<organism evidence="3 4">
    <name type="scientific">Zopfia rhizophila CBS 207.26</name>
    <dbReference type="NCBI Taxonomy" id="1314779"/>
    <lineage>
        <taxon>Eukaryota</taxon>
        <taxon>Fungi</taxon>
        <taxon>Dikarya</taxon>
        <taxon>Ascomycota</taxon>
        <taxon>Pezizomycotina</taxon>
        <taxon>Dothideomycetes</taxon>
        <taxon>Dothideomycetes incertae sedis</taxon>
        <taxon>Zopfiaceae</taxon>
        <taxon>Zopfia</taxon>
    </lineage>
</organism>
<accession>A0A6A6EAA9</accession>
<dbReference type="PANTHER" id="PTHR10039:SF15">
    <property type="entry name" value="NACHT DOMAIN-CONTAINING PROTEIN"/>
    <property type="match status" value="1"/>
</dbReference>
<evidence type="ECO:0000259" key="2">
    <source>
        <dbReference type="Pfam" id="PF24883"/>
    </source>
</evidence>
<dbReference type="InterPro" id="IPR027417">
    <property type="entry name" value="P-loop_NTPase"/>
</dbReference>
<evidence type="ECO:0000313" key="4">
    <source>
        <dbReference type="Proteomes" id="UP000800200"/>
    </source>
</evidence>
<dbReference type="OrthoDB" id="20872at2759"/>
<reference evidence="3" key="1">
    <citation type="journal article" date="2020" name="Stud. Mycol.">
        <title>101 Dothideomycetes genomes: a test case for predicting lifestyles and emergence of pathogens.</title>
        <authorList>
            <person name="Haridas S."/>
            <person name="Albert R."/>
            <person name="Binder M."/>
            <person name="Bloem J."/>
            <person name="Labutti K."/>
            <person name="Salamov A."/>
            <person name="Andreopoulos B."/>
            <person name="Baker S."/>
            <person name="Barry K."/>
            <person name="Bills G."/>
            <person name="Bluhm B."/>
            <person name="Cannon C."/>
            <person name="Castanera R."/>
            <person name="Culley D."/>
            <person name="Daum C."/>
            <person name="Ezra D."/>
            <person name="Gonzalez J."/>
            <person name="Henrissat B."/>
            <person name="Kuo A."/>
            <person name="Liang C."/>
            <person name="Lipzen A."/>
            <person name="Lutzoni F."/>
            <person name="Magnuson J."/>
            <person name="Mondo S."/>
            <person name="Nolan M."/>
            <person name="Ohm R."/>
            <person name="Pangilinan J."/>
            <person name="Park H.-J."/>
            <person name="Ramirez L."/>
            <person name="Alfaro M."/>
            <person name="Sun H."/>
            <person name="Tritt A."/>
            <person name="Yoshinaga Y."/>
            <person name="Zwiers L.-H."/>
            <person name="Turgeon B."/>
            <person name="Goodwin S."/>
            <person name="Spatafora J."/>
            <person name="Crous P."/>
            <person name="Grigoriev I."/>
        </authorList>
    </citation>
    <scope>NUCLEOTIDE SEQUENCE</scope>
    <source>
        <strain evidence="3">CBS 207.26</strain>
    </source>
</reference>
<dbReference type="AlphaFoldDB" id="A0A6A6EAA9"/>
<evidence type="ECO:0000313" key="3">
    <source>
        <dbReference type="EMBL" id="KAF2186776.1"/>
    </source>
</evidence>
<dbReference type="Proteomes" id="UP000800200">
    <property type="component" value="Unassembled WGS sequence"/>
</dbReference>
<keyword evidence="1" id="KW-0677">Repeat</keyword>